<keyword evidence="13" id="KW-1015">Disulfide bond</keyword>
<dbReference type="Pfam" id="PF08276">
    <property type="entry name" value="PAN_2"/>
    <property type="match status" value="1"/>
</dbReference>
<dbReference type="PANTHER" id="PTHR27002">
    <property type="entry name" value="RECEPTOR-LIKE SERINE/THREONINE-PROTEIN KINASE SD1-8"/>
    <property type="match status" value="1"/>
</dbReference>
<feature type="compositionally biased region" description="Polar residues" evidence="16">
    <location>
        <begin position="414"/>
        <end position="435"/>
    </location>
</feature>
<dbReference type="PROSITE" id="PS50011">
    <property type="entry name" value="PROTEIN_KINASE_DOM"/>
    <property type="match status" value="1"/>
</dbReference>
<keyword evidence="11" id="KW-1133">Transmembrane helix</keyword>
<keyword evidence="2" id="KW-1003">Cell membrane</keyword>
<dbReference type="InterPro" id="IPR011009">
    <property type="entry name" value="Kinase-like_dom_sf"/>
</dbReference>
<dbReference type="InterPro" id="IPR003609">
    <property type="entry name" value="Pan_app"/>
</dbReference>
<evidence type="ECO:0000256" key="6">
    <source>
        <dbReference type="ARBA" id="ARBA00022729"/>
    </source>
</evidence>
<keyword evidence="3" id="KW-0723">Serine/threonine-protein kinase</keyword>
<comment type="subcellular location">
    <subcellularLocation>
        <location evidence="1">Cell membrane</location>
        <topology evidence="1">Single-pass type I membrane protein</topology>
    </subcellularLocation>
</comment>
<feature type="domain" description="Protein kinase" evidence="17">
    <location>
        <begin position="120"/>
        <end position="395"/>
    </location>
</feature>
<accession>A0A484KVD0</accession>
<evidence type="ECO:0008006" key="21">
    <source>
        <dbReference type="Google" id="ProtNLM"/>
    </source>
</evidence>
<dbReference type="InterPro" id="IPR021820">
    <property type="entry name" value="S-locus_recpt_kinase_C"/>
</dbReference>
<dbReference type="InterPro" id="IPR008271">
    <property type="entry name" value="Ser/Thr_kinase_AS"/>
</dbReference>
<dbReference type="GO" id="GO:0005886">
    <property type="term" value="C:plasma membrane"/>
    <property type="evidence" value="ECO:0007669"/>
    <property type="project" value="UniProtKB-SubCell"/>
</dbReference>
<evidence type="ECO:0000256" key="7">
    <source>
        <dbReference type="ARBA" id="ARBA00022734"/>
    </source>
</evidence>
<dbReference type="OrthoDB" id="1279128at2759"/>
<evidence type="ECO:0000256" key="3">
    <source>
        <dbReference type="ARBA" id="ARBA00022527"/>
    </source>
</evidence>
<dbReference type="AlphaFoldDB" id="A0A484KVD0"/>
<evidence type="ECO:0000256" key="5">
    <source>
        <dbReference type="ARBA" id="ARBA00022692"/>
    </source>
</evidence>
<dbReference type="CDD" id="cd14066">
    <property type="entry name" value="STKc_IRAK"/>
    <property type="match status" value="1"/>
</dbReference>
<evidence type="ECO:0000256" key="8">
    <source>
        <dbReference type="ARBA" id="ARBA00022741"/>
    </source>
</evidence>
<keyword evidence="6" id="KW-0732">Signal</keyword>
<keyword evidence="5" id="KW-0812">Transmembrane</keyword>
<evidence type="ECO:0000256" key="4">
    <source>
        <dbReference type="ARBA" id="ARBA00022679"/>
    </source>
</evidence>
<reference evidence="19 20" key="1">
    <citation type="submission" date="2018-04" db="EMBL/GenBank/DDBJ databases">
        <authorList>
            <person name="Vogel A."/>
        </authorList>
    </citation>
    <scope>NUCLEOTIDE SEQUENCE [LARGE SCALE GENOMIC DNA]</scope>
</reference>
<evidence type="ECO:0000256" key="12">
    <source>
        <dbReference type="ARBA" id="ARBA00023136"/>
    </source>
</evidence>
<protein>
    <recommendedName>
        <fullName evidence="21">Protein kinase domain-containing protein</fullName>
    </recommendedName>
</protein>
<dbReference type="PROSITE" id="PS50948">
    <property type="entry name" value="PAN"/>
    <property type="match status" value="1"/>
</dbReference>
<dbReference type="Pfam" id="PF07714">
    <property type="entry name" value="PK_Tyr_Ser-Thr"/>
    <property type="match status" value="1"/>
</dbReference>
<evidence type="ECO:0000259" key="18">
    <source>
        <dbReference type="PROSITE" id="PS50948"/>
    </source>
</evidence>
<dbReference type="SMART" id="SM00473">
    <property type="entry name" value="PAN_AP"/>
    <property type="match status" value="1"/>
</dbReference>
<evidence type="ECO:0000256" key="2">
    <source>
        <dbReference type="ARBA" id="ARBA00022475"/>
    </source>
</evidence>
<dbReference type="SMART" id="SM00220">
    <property type="entry name" value="S_TKc"/>
    <property type="match status" value="1"/>
</dbReference>
<evidence type="ECO:0000256" key="13">
    <source>
        <dbReference type="ARBA" id="ARBA00023157"/>
    </source>
</evidence>
<dbReference type="Proteomes" id="UP000595140">
    <property type="component" value="Unassembled WGS sequence"/>
</dbReference>
<evidence type="ECO:0000256" key="14">
    <source>
        <dbReference type="ARBA" id="ARBA00023170"/>
    </source>
</evidence>
<keyword evidence="20" id="KW-1185">Reference proteome</keyword>
<proteinExistence type="predicted"/>
<evidence type="ECO:0000256" key="10">
    <source>
        <dbReference type="ARBA" id="ARBA00022840"/>
    </source>
</evidence>
<dbReference type="CDD" id="cd01098">
    <property type="entry name" value="PAN_AP_plant"/>
    <property type="match status" value="1"/>
</dbReference>
<keyword evidence="4" id="KW-0808">Transferase</keyword>
<keyword evidence="9" id="KW-0418">Kinase</keyword>
<sequence>MGRQLEDDDGFLVLSQMKATGYSDWWFGPENECQGRCVRNCSCVAYAYNQRSGCMFWSGTLIDIQRLPTGSRSDLHIRVANSELGRQRAKIENVDASSKVNLEDLPLFRFEELAVATNNFSESNKLGKGGFGPVYNGKLPNGREIAVKRLSRSSGQGMEEFMNEVLLISKLQHRNLVRIRGCCIENKETMLVYEYMPNKSLDFFLFDQSQEILDWRKRFDIIEGICRGLVYLHRDSRVKIIHRDLKPSNILLDKDWNPKMSDFGMARIFGTKQDHVSTLRVVGTYGYMAPEYAMEGKFSEKSDVFSFGVMVLEIATGRRNSSFNCEGSFNLLGQVWKLWNDNKNVSEIIDPRIITPRNREEAVRCIHIGLLCVQELAKDRPSIPAVLAMLRNEILELPVPKQPAFWVRSGRSDAGTSSSKQSQRSNNGSANNVTISMIDGR</sequence>
<keyword evidence="14" id="KW-0675">Receptor</keyword>
<dbReference type="FunFam" id="1.10.510.10:FF:000467">
    <property type="entry name" value="Liguleless narrow1"/>
    <property type="match status" value="1"/>
</dbReference>
<dbReference type="Gene3D" id="1.10.510.10">
    <property type="entry name" value="Transferase(Phosphotransferase) domain 1"/>
    <property type="match status" value="1"/>
</dbReference>
<feature type="region of interest" description="Disordered" evidence="16">
    <location>
        <begin position="408"/>
        <end position="441"/>
    </location>
</feature>
<dbReference type="PROSITE" id="PS00108">
    <property type="entry name" value="PROTEIN_KINASE_ST"/>
    <property type="match status" value="1"/>
</dbReference>
<dbReference type="GO" id="GO:0004674">
    <property type="term" value="F:protein serine/threonine kinase activity"/>
    <property type="evidence" value="ECO:0007669"/>
    <property type="project" value="UniProtKB-KW"/>
</dbReference>
<dbReference type="InterPro" id="IPR001245">
    <property type="entry name" value="Ser-Thr/Tyr_kinase_cat_dom"/>
</dbReference>
<dbReference type="Gene3D" id="3.30.200.20">
    <property type="entry name" value="Phosphorylase Kinase, domain 1"/>
    <property type="match status" value="1"/>
</dbReference>
<feature type="domain" description="Apple" evidence="18">
    <location>
        <begin position="5"/>
        <end position="80"/>
    </location>
</feature>
<dbReference type="EMBL" id="OOIL02000571">
    <property type="protein sequence ID" value="VFQ67169.1"/>
    <property type="molecule type" value="Genomic_DNA"/>
</dbReference>
<evidence type="ECO:0000256" key="16">
    <source>
        <dbReference type="SAM" id="MobiDB-lite"/>
    </source>
</evidence>
<keyword evidence="15" id="KW-0325">Glycoprotein</keyword>
<evidence type="ECO:0000256" key="9">
    <source>
        <dbReference type="ARBA" id="ARBA00022777"/>
    </source>
</evidence>
<name>A0A484KVD0_9ASTE</name>
<dbReference type="GO" id="GO:0005524">
    <property type="term" value="F:ATP binding"/>
    <property type="evidence" value="ECO:0007669"/>
    <property type="project" value="UniProtKB-KW"/>
</dbReference>
<keyword evidence="7" id="KW-0430">Lectin</keyword>
<dbReference type="SUPFAM" id="SSF56112">
    <property type="entry name" value="Protein kinase-like (PK-like)"/>
    <property type="match status" value="1"/>
</dbReference>
<dbReference type="GO" id="GO:0030246">
    <property type="term" value="F:carbohydrate binding"/>
    <property type="evidence" value="ECO:0007669"/>
    <property type="project" value="UniProtKB-KW"/>
</dbReference>
<evidence type="ECO:0000313" key="19">
    <source>
        <dbReference type="EMBL" id="VFQ67169.1"/>
    </source>
</evidence>
<dbReference type="FunFam" id="3.30.200.20:FF:000330">
    <property type="entry name" value="G-type lectin S-receptor-like serine/threonine-protein kinase At4g03230"/>
    <property type="match status" value="1"/>
</dbReference>
<keyword evidence="10" id="KW-0067">ATP-binding</keyword>
<dbReference type="InterPro" id="IPR000719">
    <property type="entry name" value="Prot_kinase_dom"/>
</dbReference>
<dbReference type="Pfam" id="PF11883">
    <property type="entry name" value="DUF3403"/>
    <property type="match status" value="1"/>
</dbReference>
<evidence type="ECO:0000256" key="15">
    <source>
        <dbReference type="ARBA" id="ARBA00023180"/>
    </source>
</evidence>
<evidence type="ECO:0000259" key="17">
    <source>
        <dbReference type="PROSITE" id="PS50011"/>
    </source>
</evidence>
<keyword evidence="8" id="KW-0547">Nucleotide-binding</keyword>
<organism evidence="19 20">
    <name type="scientific">Cuscuta campestris</name>
    <dbReference type="NCBI Taxonomy" id="132261"/>
    <lineage>
        <taxon>Eukaryota</taxon>
        <taxon>Viridiplantae</taxon>
        <taxon>Streptophyta</taxon>
        <taxon>Embryophyta</taxon>
        <taxon>Tracheophyta</taxon>
        <taxon>Spermatophyta</taxon>
        <taxon>Magnoliopsida</taxon>
        <taxon>eudicotyledons</taxon>
        <taxon>Gunneridae</taxon>
        <taxon>Pentapetalae</taxon>
        <taxon>asterids</taxon>
        <taxon>lamiids</taxon>
        <taxon>Solanales</taxon>
        <taxon>Convolvulaceae</taxon>
        <taxon>Cuscuteae</taxon>
        <taxon>Cuscuta</taxon>
        <taxon>Cuscuta subgen. Grammica</taxon>
        <taxon>Cuscuta sect. Cleistogrammica</taxon>
    </lineage>
</organism>
<dbReference type="PANTHER" id="PTHR27002:SF1082">
    <property type="entry name" value="OS06G0693000 PROTEIN"/>
    <property type="match status" value="1"/>
</dbReference>
<evidence type="ECO:0000313" key="20">
    <source>
        <dbReference type="Proteomes" id="UP000595140"/>
    </source>
</evidence>
<evidence type="ECO:0000256" key="11">
    <source>
        <dbReference type="ARBA" id="ARBA00022989"/>
    </source>
</evidence>
<gene>
    <name evidence="19" type="ORF">CCAM_LOCUS8945</name>
</gene>
<keyword evidence="12" id="KW-0472">Membrane</keyword>
<evidence type="ECO:0000256" key="1">
    <source>
        <dbReference type="ARBA" id="ARBA00004251"/>
    </source>
</evidence>